<dbReference type="EMBL" id="KQ484194">
    <property type="protein sequence ID" value="KYP36592.1"/>
    <property type="molecule type" value="Genomic_DNA"/>
</dbReference>
<dbReference type="GO" id="GO:0003676">
    <property type="term" value="F:nucleic acid binding"/>
    <property type="evidence" value="ECO:0007669"/>
    <property type="project" value="InterPro"/>
</dbReference>
<dbReference type="Proteomes" id="UP000075243">
    <property type="component" value="Unassembled WGS sequence"/>
</dbReference>
<dbReference type="CDD" id="cd06222">
    <property type="entry name" value="RNase_H_like"/>
    <property type="match status" value="1"/>
</dbReference>
<dbReference type="PANTHER" id="PTHR47723">
    <property type="entry name" value="OS05G0353850 PROTEIN"/>
    <property type="match status" value="1"/>
</dbReference>
<accession>A0A151R262</accession>
<dbReference type="Pfam" id="PF13456">
    <property type="entry name" value="RVT_3"/>
    <property type="match status" value="1"/>
</dbReference>
<name>A0A151R262_CAJCA</name>
<evidence type="ECO:0000313" key="2">
    <source>
        <dbReference type="EMBL" id="KYP36592.1"/>
    </source>
</evidence>
<reference evidence="2" key="1">
    <citation type="journal article" date="2012" name="Nat. Biotechnol.">
        <title>Draft genome sequence of pigeonpea (Cajanus cajan), an orphan legume crop of resource-poor farmers.</title>
        <authorList>
            <person name="Varshney R.K."/>
            <person name="Chen W."/>
            <person name="Li Y."/>
            <person name="Bharti A.K."/>
            <person name="Saxena R.K."/>
            <person name="Schlueter J.A."/>
            <person name="Donoghue M.T."/>
            <person name="Azam S."/>
            <person name="Fan G."/>
            <person name="Whaley A.M."/>
            <person name="Farmer A.D."/>
            <person name="Sheridan J."/>
            <person name="Iwata A."/>
            <person name="Tuteja R."/>
            <person name="Penmetsa R.V."/>
            <person name="Wu W."/>
            <person name="Upadhyaya H.D."/>
            <person name="Yang S.P."/>
            <person name="Shah T."/>
            <person name="Saxena K.B."/>
            <person name="Michael T."/>
            <person name="McCombie W.R."/>
            <person name="Yang B."/>
            <person name="Zhang G."/>
            <person name="Yang H."/>
            <person name="Wang J."/>
            <person name="Spillane C."/>
            <person name="Cook D.R."/>
            <person name="May G.D."/>
            <person name="Xu X."/>
            <person name="Jackson S.A."/>
        </authorList>
    </citation>
    <scope>NUCLEOTIDE SEQUENCE [LARGE SCALE GENOMIC DNA]</scope>
</reference>
<gene>
    <name evidence="2" type="ORF">KK1_042284</name>
</gene>
<dbReference type="InterPro" id="IPR036397">
    <property type="entry name" value="RNaseH_sf"/>
</dbReference>
<dbReference type="GO" id="GO:0004523">
    <property type="term" value="F:RNA-DNA hybrid ribonuclease activity"/>
    <property type="evidence" value="ECO:0007669"/>
    <property type="project" value="InterPro"/>
</dbReference>
<organism evidence="2 3">
    <name type="scientific">Cajanus cajan</name>
    <name type="common">Pigeon pea</name>
    <name type="synonym">Cajanus indicus</name>
    <dbReference type="NCBI Taxonomy" id="3821"/>
    <lineage>
        <taxon>Eukaryota</taxon>
        <taxon>Viridiplantae</taxon>
        <taxon>Streptophyta</taxon>
        <taxon>Embryophyta</taxon>
        <taxon>Tracheophyta</taxon>
        <taxon>Spermatophyta</taxon>
        <taxon>Magnoliopsida</taxon>
        <taxon>eudicotyledons</taxon>
        <taxon>Gunneridae</taxon>
        <taxon>Pentapetalae</taxon>
        <taxon>rosids</taxon>
        <taxon>fabids</taxon>
        <taxon>Fabales</taxon>
        <taxon>Fabaceae</taxon>
        <taxon>Papilionoideae</taxon>
        <taxon>50 kb inversion clade</taxon>
        <taxon>NPAAA clade</taxon>
        <taxon>indigoferoid/millettioid clade</taxon>
        <taxon>Phaseoleae</taxon>
        <taxon>Cajanus</taxon>
    </lineage>
</organism>
<proteinExistence type="predicted"/>
<feature type="domain" description="RNase H type-1" evidence="1">
    <location>
        <begin position="2"/>
        <end position="63"/>
    </location>
</feature>
<evidence type="ECO:0000259" key="1">
    <source>
        <dbReference type="Pfam" id="PF13456"/>
    </source>
</evidence>
<keyword evidence="3" id="KW-1185">Reference proteome</keyword>
<protein>
    <recommendedName>
        <fullName evidence="1">RNase H type-1 domain-containing protein</fullName>
    </recommendedName>
</protein>
<dbReference type="PANTHER" id="PTHR47723:SF19">
    <property type="entry name" value="POLYNUCLEOTIDYL TRANSFERASE, RIBONUCLEASE H-LIKE SUPERFAMILY PROTEIN"/>
    <property type="match status" value="1"/>
</dbReference>
<dbReference type="InterPro" id="IPR053151">
    <property type="entry name" value="RNase_H-like"/>
</dbReference>
<evidence type="ECO:0000313" key="3">
    <source>
        <dbReference type="Proteomes" id="UP000075243"/>
    </source>
</evidence>
<dbReference type="Gramene" id="C.cajan_41020.t">
    <property type="protein sequence ID" value="C.cajan_41020.t.cds1"/>
    <property type="gene ID" value="C.cajan_41020"/>
</dbReference>
<dbReference type="Gene3D" id="3.30.420.10">
    <property type="entry name" value="Ribonuclease H-like superfamily/Ribonuclease H"/>
    <property type="match status" value="1"/>
</dbReference>
<dbReference type="AlphaFoldDB" id="A0A151R262"/>
<sequence>MGFGGVIRDSVGRWLGGFAISEIGGDPLRAELLAIKEGLSFCWNFGYKHVVCEADFIGAISTIKCAI</sequence>
<dbReference type="InterPro" id="IPR044730">
    <property type="entry name" value="RNase_H-like_dom_plant"/>
</dbReference>
<dbReference type="InterPro" id="IPR002156">
    <property type="entry name" value="RNaseH_domain"/>
</dbReference>